<accession>A0A286EWH8</accession>
<gene>
    <name evidence="2" type="ORF">SAMN02746062_02337</name>
</gene>
<protein>
    <recommendedName>
        <fullName evidence="4">Adhesin</fullName>
    </recommendedName>
</protein>
<dbReference type="EMBL" id="OCNF01000040">
    <property type="protein sequence ID" value="SOD75288.1"/>
    <property type="molecule type" value="Genomic_DNA"/>
</dbReference>
<feature type="chain" id="PRO_5012832062" description="Adhesin" evidence="1">
    <location>
        <begin position="22"/>
        <end position="140"/>
    </location>
</feature>
<reference evidence="2 3" key="1">
    <citation type="submission" date="2017-09" db="EMBL/GenBank/DDBJ databases">
        <authorList>
            <person name="Ehlers B."/>
            <person name="Leendertz F.H."/>
        </authorList>
    </citation>
    <scope>NUCLEOTIDE SEQUENCE [LARGE SCALE GENOMIC DNA]</scope>
    <source>
        <strain evidence="2 3">DSM 16848</strain>
    </source>
</reference>
<proteinExistence type="predicted"/>
<evidence type="ECO:0000313" key="3">
    <source>
        <dbReference type="Proteomes" id="UP000219669"/>
    </source>
</evidence>
<keyword evidence="3" id="KW-1185">Reference proteome</keyword>
<evidence type="ECO:0000256" key="1">
    <source>
        <dbReference type="SAM" id="SignalP"/>
    </source>
</evidence>
<evidence type="ECO:0000313" key="2">
    <source>
        <dbReference type="EMBL" id="SOD75288.1"/>
    </source>
</evidence>
<evidence type="ECO:0008006" key="4">
    <source>
        <dbReference type="Google" id="ProtNLM"/>
    </source>
</evidence>
<keyword evidence="1" id="KW-0732">Signal</keyword>
<feature type="signal peptide" evidence="1">
    <location>
        <begin position="1"/>
        <end position="21"/>
    </location>
</feature>
<sequence>MKFLKLGLIATLASMAIHAQAAGKNELDSTIQAAYQCKAQGVKSSIPLNVMYGLKNGKVVVAQAKMSNGTLSKGLWANATQNNVFTSREADGTIWTTTPHNHNNIHRVDGGILSVRQNGKNAIVLENCKLDPKATAQLNG</sequence>
<dbReference type="Proteomes" id="UP000219669">
    <property type="component" value="Unassembled WGS sequence"/>
</dbReference>
<dbReference type="OrthoDB" id="8613973at2"/>
<dbReference type="AlphaFoldDB" id="A0A286EWH8"/>
<name>A0A286EWH8_9NEIS</name>
<organism evidence="2 3">
    <name type="scientific">Alysiella filiformis DSM 16848</name>
    <dbReference type="NCBI Taxonomy" id="1120981"/>
    <lineage>
        <taxon>Bacteria</taxon>
        <taxon>Pseudomonadati</taxon>
        <taxon>Pseudomonadota</taxon>
        <taxon>Betaproteobacteria</taxon>
        <taxon>Neisseriales</taxon>
        <taxon>Neisseriaceae</taxon>
        <taxon>Alysiella</taxon>
    </lineage>
</organism>
<dbReference type="RefSeq" id="WP_097115279.1">
    <property type="nucleotide sequence ID" value="NZ_CP083931.1"/>
</dbReference>